<feature type="region of interest" description="Disordered" evidence="1">
    <location>
        <begin position="1"/>
        <end position="21"/>
    </location>
</feature>
<organism evidence="2 3">
    <name type="scientific">Sporolactobacillus inulinus</name>
    <dbReference type="NCBI Taxonomy" id="2078"/>
    <lineage>
        <taxon>Bacteria</taxon>
        <taxon>Bacillati</taxon>
        <taxon>Bacillota</taxon>
        <taxon>Bacilli</taxon>
        <taxon>Bacillales</taxon>
        <taxon>Sporolactobacillaceae</taxon>
        <taxon>Sporolactobacillus</taxon>
    </lineage>
</organism>
<proteinExistence type="predicted"/>
<protein>
    <submittedName>
        <fullName evidence="2">Uncharacterized protein</fullName>
    </submittedName>
</protein>
<evidence type="ECO:0000313" key="2">
    <source>
        <dbReference type="EMBL" id="GAY79142.1"/>
    </source>
</evidence>
<gene>
    <name evidence="2" type="ORF">NBRC111894_4696</name>
</gene>
<dbReference type="Proteomes" id="UP000319716">
    <property type="component" value="Unassembled WGS sequence"/>
</dbReference>
<dbReference type="EMBL" id="BEXB01000104">
    <property type="protein sequence ID" value="GAY79142.1"/>
    <property type="molecule type" value="Genomic_DNA"/>
</dbReference>
<evidence type="ECO:0000256" key="1">
    <source>
        <dbReference type="SAM" id="MobiDB-lite"/>
    </source>
</evidence>
<name>A0A4Y1ZIV3_9BACL</name>
<comment type="caution">
    <text evidence="2">The sequence shown here is derived from an EMBL/GenBank/DDBJ whole genome shotgun (WGS) entry which is preliminary data.</text>
</comment>
<dbReference type="AlphaFoldDB" id="A0A4Y1ZIV3"/>
<accession>A0A4Y1ZIV3</accession>
<evidence type="ECO:0000313" key="3">
    <source>
        <dbReference type="Proteomes" id="UP000319716"/>
    </source>
</evidence>
<reference evidence="2 3" key="1">
    <citation type="submission" date="2017-11" db="EMBL/GenBank/DDBJ databases">
        <title>Draft Genome Sequence of Sporolactobacillus inulinus NBRC 111894 Isolated from Koso, a Japanese Sugar-Vegetable Fermented Beverage.</title>
        <authorList>
            <person name="Chiou T.Y."/>
            <person name="Oshima K."/>
            <person name="Suda W."/>
            <person name="Hattori M."/>
            <person name="Takahashi T."/>
        </authorList>
    </citation>
    <scope>NUCLEOTIDE SEQUENCE [LARGE SCALE GENOMIC DNA]</scope>
    <source>
        <strain evidence="2 3">NBRC111894</strain>
    </source>
</reference>
<sequence length="39" mass="4602">MIRTTNHLNAANLWKQERNSRSKESINFNMALVNREGTR</sequence>